<dbReference type="Proteomes" id="UP000596661">
    <property type="component" value="Chromosome 1"/>
</dbReference>
<dbReference type="EMBL" id="UZAU01000018">
    <property type="status" value="NOT_ANNOTATED_CDS"/>
    <property type="molecule type" value="Genomic_DNA"/>
</dbReference>
<dbReference type="Gramene" id="novel_model_646_5bd9a17a">
    <property type="protein sequence ID" value="cds.novel_model_646_5bd9a17a"/>
    <property type="gene ID" value="novel_gene_358_5bd9a17a"/>
</dbReference>
<reference evidence="1" key="1">
    <citation type="submission" date="2018-11" db="EMBL/GenBank/DDBJ databases">
        <authorList>
            <person name="Grassa J C."/>
        </authorList>
    </citation>
    <scope>NUCLEOTIDE SEQUENCE [LARGE SCALE GENOMIC DNA]</scope>
</reference>
<organism evidence="1 2">
    <name type="scientific">Cannabis sativa</name>
    <name type="common">Hemp</name>
    <name type="synonym">Marijuana</name>
    <dbReference type="NCBI Taxonomy" id="3483"/>
    <lineage>
        <taxon>Eukaryota</taxon>
        <taxon>Viridiplantae</taxon>
        <taxon>Streptophyta</taxon>
        <taxon>Embryophyta</taxon>
        <taxon>Tracheophyta</taxon>
        <taxon>Spermatophyta</taxon>
        <taxon>Magnoliopsida</taxon>
        <taxon>eudicotyledons</taxon>
        <taxon>Gunneridae</taxon>
        <taxon>Pentapetalae</taxon>
        <taxon>rosids</taxon>
        <taxon>fabids</taxon>
        <taxon>Rosales</taxon>
        <taxon>Cannabaceae</taxon>
        <taxon>Cannabis</taxon>
    </lineage>
</organism>
<dbReference type="EnsemblPlants" id="novel_model_646_5bd9a17a">
    <property type="protein sequence ID" value="cds.novel_model_646_5bd9a17a"/>
    <property type="gene ID" value="novel_gene_358_5bd9a17a"/>
</dbReference>
<name>A0A803R8U5_CANSA</name>
<keyword evidence="2" id="KW-1185">Reference proteome</keyword>
<evidence type="ECO:0000313" key="2">
    <source>
        <dbReference type="Proteomes" id="UP000596661"/>
    </source>
</evidence>
<protein>
    <submittedName>
        <fullName evidence="1">Uncharacterized protein</fullName>
    </submittedName>
</protein>
<proteinExistence type="predicted"/>
<evidence type="ECO:0000313" key="1">
    <source>
        <dbReference type="EnsemblPlants" id="cds.novel_model_646_5bd9a17a"/>
    </source>
</evidence>
<reference evidence="1" key="2">
    <citation type="submission" date="2021-03" db="UniProtKB">
        <authorList>
            <consortium name="EnsemblPlants"/>
        </authorList>
    </citation>
    <scope>IDENTIFICATION</scope>
</reference>
<accession>A0A803R8U5</accession>
<dbReference type="AlphaFoldDB" id="A0A803R8U5"/>
<sequence length="78" mass="8675">MLGNIGRWIDAPKQYFSRVSEHKGVLGPLFHLVGSLPHLDSHISMILSALCLSPHGFIFGNLPKRPHTNGVVYILIYP</sequence>